<dbReference type="InterPro" id="IPR027805">
    <property type="entry name" value="Transposase_HTH_dom"/>
</dbReference>
<reference evidence="4" key="1">
    <citation type="journal article" date="2009" name="Appl. Environ. Microbiol.">
        <title>Complete genome sequence of the chemolithoautotrophic marine magnetotactic coccus strain MC-1.</title>
        <authorList>
            <person name="Schubbe S."/>
            <person name="Williams T.J."/>
            <person name="Xie G."/>
            <person name="Kiss H.E."/>
            <person name="Brettin T.S."/>
            <person name="Martinez D."/>
            <person name="Ross C.A."/>
            <person name="Schuler D."/>
            <person name="Cox B.L."/>
            <person name="Nealson K.H."/>
            <person name="Bazylinski D.A."/>
        </authorList>
    </citation>
    <scope>NUCLEOTIDE SEQUENCE [LARGE SCALE GENOMIC DNA]</scope>
    <source>
        <strain evidence="4">ATCC BAA-1437 / JCM 17883 / MC-1</strain>
    </source>
</reference>
<protein>
    <recommendedName>
        <fullName evidence="2">Transposase Helix-turn-helix domain-containing protein</fullName>
    </recommendedName>
</protein>
<evidence type="ECO:0000259" key="2">
    <source>
        <dbReference type="Pfam" id="PF13613"/>
    </source>
</evidence>
<dbReference type="Pfam" id="PF13613">
    <property type="entry name" value="HTH_Tnp_4"/>
    <property type="match status" value="1"/>
</dbReference>
<dbReference type="HOGENOM" id="CLU_1747426_0_0_5"/>
<dbReference type="AlphaFoldDB" id="A0L7M4"/>
<evidence type="ECO:0000313" key="4">
    <source>
        <dbReference type="Proteomes" id="UP000002586"/>
    </source>
</evidence>
<dbReference type="KEGG" id="mgm:Mmc1_1458"/>
<evidence type="ECO:0000313" key="3">
    <source>
        <dbReference type="EMBL" id="ABK43967.1"/>
    </source>
</evidence>
<organism evidence="3 4">
    <name type="scientific">Magnetococcus marinus (strain ATCC BAA-1437 / JCM 17883 / MC-1)</name>
    <dbReference type="NCBI Taxonomy" id="156889"/>
    <lineage>
        <taxon>Bacteria</taxon>
        <taxon>Pseudomonadati</taxon>
        <taxon>Pseudomonadota</taxon>
        <taxon>Magnetococcia</taxon>
        <taxon>Magnetococcales</taxon>
        <taxon>Magnetococcaceae</taxon>
        <taxon>Magnetococcus</taxon>
    </lineage>
</organism>
<dbReference type="Proteomes" id="UP000002586">
    <property type="component" value="Chromosome"/>
</dbReference>
<feature type="region of interest" description="Disordered" evidence="1">
    <location>
        <begin position="129"/>
        <end position="149"/>
    </location>
</feature>
<reference evidence="3 4" key="2">
    <citation type="journal article" date="2012" name="Int. J. Syst. Evol. Microbiol.">
        <title>Magnetococcus marinus gen. nov., sp. nov., a marine, magnetotactic bacterium that represents a novel lineage (Magnetococcaceae fam. nov.; Magnetococcales ord. nov.) at the base of the Alphaproteobacteria.</title>
        <authorList>
            <person name="Bazylinski D.A."/>
            <person name="Williams T.J."/>
            <person name="Lefevre C.T."/>
            <person name="Berg R.J."/>
            <person name="Zhang C.L."/>
            <person name="Bowser S.S."/>
            <person name="Dean A.J."/>
            <person name="Beveridge T.J."/>
        </authorList>
    </citation>
    <scope>NUCLEOTIDE SEQUENCE [LARGE SCALE GENOMIC DNA]</scope>
    <source>
        <strain evidence="4">ATCC BAA-1437 / JCM 17883 / MC-1</strain>
    </source>
</reference>
<accession>A0L7M4</accession>
<dbReference type="RefSeq" id="WP_011713120.1">
    <property type="nucleotide sequence ID" value="NC_008576.1"/>
</dbReference>
<keyword evidence="4" id="KW-1185">Reference proteome</keyword>
<dbReference type="EMBL" id="CP000471">
    <property type="protein sequence ID" value="ABK43967.1"/>
    <property type="molecule type" value="Genomic_DNA"/>
</dbReference>
<proteinExistence type="predicted"/>
<sequence length="149" mass="17360">MSSVRSSKDFSYQRLMEHPLLFETLLGCSVEVMQKEVEALRPAWNRSMKNKKVTGRPHALPDLENHLLALMLYYRARVTYYLIGNWLGVNETTALRRIKWIEPLVKQRGKLIRYRCLSREQVQAIIDEMRGQAGEPATPTAEPSHHERL</sequence>
<evidence type="ECO:0000256" key="1">
    <source>
        <dbReference type="SAM" id="MobiDB-lite"/>
    </source>
</evidence>
<dbReference type="OrthoDB" id="5625347at2"/>
<feature type="domain" description="Transposase Helix-turn-helix" evidence="2">
    <location>
        <begin position="59"/>
        <end position="110"/>
    </location>
</feature>
<name>A0L7M4_MAGMM</name>
<gene>
    <name evidence="3" type="ordered locus">Mmc1_1458</name>
</gene>
<dbReference type="STRING" id="156889.Mmc1_1458"/>